<protein>
    <submittedName>
        <fullName evidence="3">Uncharacterized protein</fullName>
    </submittedName>
</protein>
<keyword evidence="1" id="KW-0175">Coiled coil</keyword>
<dbReference type="EMBL" id="JACGCM010002331">
    <property type="protein sequence ID" value="KAF6141199.1"/>
    <property type="molecule type" value="Genomic_DNA"/>
</dbReference>
<dbReference type="Proteomes" id="UP000541444">
    <property type="component" value="Unassembled WGS sequence"/>
</dbReference>
<name>A0A7J7LF72_9MAGN</name>
<accession>A0A7J7LF72</accession>
<feature type="coiled-coil region" evidence="1">
    <location>
        <begin position="151"/>
        <end position="182"/>
    </location>
</feature>
<evidence type="ECO:0000256" key="2">
    <source>
        <dbReference type="SAM" id="SignalP"/>
    </source>
</evidence>
<dbReference type="AlphaFoldDB" id="A0A7J7LF72"/>
<evidence type="ECO:0000313" key="3">
    <source>
        <dbReference type="EMBL" id="KAF6141199.1"/>
    </source>
</evidence>
<keyword evidence="2" id="KW-0732">Signal</keyword>
<keyword evidence="4" id="KW-1185">Reference proteome</keyword>
<reference evidence="3 4" key="1">
    <citation type="journal article" date="2020" name="IScience">
        <title>Genome Sequencing of the Endangered Kingdonia uniflora (Circaeasteraceae, Ranunculales) Reveals Potential Mechanisms of Evolutionary Specialization.</title>
        <authorList>
            <person name="Sun Y."/>
            <person name="Deng T."/>
            <person name="Zhang A."/>
            <person name="Moore M.J."/>
            <person name="Landis J.B."/>
            <person name="Lin N."/>
            <person name="Zhang H."/>
            <person name="Zhang X."/>
            <person name="Huang J."/>
            <person name="Zhang X."/>
            <person name="Sun H."/>
            <person name="Wang H."/>
        </authorList>
    </citation>
    <scope>NUCLEOTIDE SEQUENCE [LARGE SCALE GENOMIC DNA]</scope>
    <source>
        <strain evidence="3">TB1705</strain>
        <tissue evidence="3">Leaf</tissue>
    </source>
</reference>
<organism evidence="3 4">
    <name type="scientific">Kingdonia uniflora</name>
    <dbReference type="NCBI Taxonomy" id="39325"/>
    <lineage>
        <taxon>Eukaryota</taxon>
        <taxon>Viridiplantae</taxon>
        <taxon>Streptophyta</taxon>
        <taxon>Embryophyta</taxon>
        <taxon>Tracheophyta</taxon>
        <taxon>Spermatophyta</taxon>
        <taxon>Magnoliopsida</taxon>
        <taxon>Ranunculales</taxon>
        <taxon>Circaeasteraceae</taxon>
        <taxon>Kingdonia</taxon>
    </lineage>
</organism>
<gene>
    <name evidence="3" type="ORF">GIB67_018289</name>
</gene>
<evidence type="ECO:0000256" key="1">
    <source>
        <dbReference type="SAM" id="Coils"/>
    </source>
</evidence>
<sequence>MALFISTNSLVVVVIEEAVMAVEEEDEKWESVVGEESLNQEELEDMIPRCEVYSERKEPLLDKVAEEETELELVLEGLGLGRKKRVDSMSNKFGSAESYQGEQSSSKITEEMDAEGSVSLWHHWKWLAVLQGKVDMSKVDSRLVKGIWLGIEEEKSKLKKANVELEKELARFRTDAQKEVRQLKALYAVVIGQLHVDTKANLDKMVEERDRLGHHLMLKGYFEEKVDAIKADTYVEEEDEEEAEAAGIVDGLDDVSRQMVLDNQGDDVELPEGGSEKAVREISLRINDLESGLSRERKTSKALLSAMKKANENREDQYVKAHFRLVKLTQAIFDRILQAEEKDVEINKELKEQAKVTEHAKKLQRQLHKLAMKGKQADTAQCHIQALEQSEEQF</sequence>
<feature type="chain" id="PRO_5029680692" evidence="2">
    <location>
        <begin position="22"/>
        <end position="394"/>
    </location>
</feature>
<proteinExistence type="predicted"/>
<evidence type="ECO:0000313" key="4">
    <source>
        <dbReference type="Proteomes" id="UP000541444"/>
    </source>
</evidence>
<comment type="caution">
    <text evidence="3">The sequence shown here is derived from an EMBL/GenBank/DDBJ whole genome shotgun (WGS) entry which is preliminary data.</text>
</comment>
<feature type="signal peptide" evidence="2">
    <location>
        <begin position="1"/>
        <end position="21"/>
    </location>
</feature>